<sequence length="606" mass="65823">MTARTPAAGTSFLGDASRPSRPSSALPSGSASPFTHISAPTPERTARRRVATTEDVEDVGGFGRVSDSARSSVSSHPVASPDFPRTLLVPGTLDNDPPSGVQPPREIQPSTFVESPRPRPADNSSQTALPPGWSAQHSPPVTPSPADWFCPVEVSTSGAPVYVPQPVATSTPWKSNDSPEVSAPANSSVSAEEIRLAAKEAVDKVHLRDLVDESGRFKAHLRKPAEAQATFNDLNARDAIGNFGTLFEETNIFIAEDLDPRDIIDAADLEGKESRYRIKARAMLRINYIVEGLESLVNQMLRLEDANRKWKTDHAGSLMSTLRASASRGLISDAFRVVQYRAAKAVTLIHQRRALHDGMNYPDSVKSTVSDFSQHVRASNSKRMMIDKWLDHPDIFSNLTPEYQAVVLRRLGNSEGVDPELANLQIPPDQRFRWPPLSLLVTPVVHGASVSMAGSAVHPSRTSSAARVELDITRASPSVPSEPSSPIMTKGSVRFPPTVDTRPRYSHRSSHANSDFTLPQVAEDVGRKVQFQDPPHSRKDSAAPGLGTPAPELRSSERRSSAPWPRGHSIALPESAAAQTLDLLPLLDLQPSPPARTLRYETPRLI</sequence>
<gene>
    <name evidence="2" type="ORF">C8Q71DRAFT_727093</name>
</gene>
<proteinExistence type="predicted"/>
<feature type="region of interest" description="Disordered" evidence="1">
    <location>
        <begin position="531"/>
        <end position="573"/>
    </location>
</feature>
<evidence type="ECO:0000313" key="3">
    <source>
        <dbReference type="Proteomes" id="UP000814176"/>
    </source>
</evidence>
<accession>A0ABQ8K2V2</accession>
<dbReference type="GeneID" id="72002552"/>
<feature type="region of interest" description="Disordered" evidence="1">
    <location>
        <begin position="1"/>
        <end position="144"/>
    </location>
</feature>
<feature type="compositionally biased region" description="Low complexity" evidence="1">
    <location>
        <begin position="64"/>
        <end position="82"/>
    </location>
</feature>
<feature type="compositionally biased region" description="Low complexity" evidence="1">
    <location>
        <begin position="16"/>
        <end position="43"/>
    </location>
</feature>
<feature type="region of interest" description="Disordered" evidence="1">
    <location>
        <begin position="472"/>
        <end position="519"/>
    </location>
</feature>
<feature type="compositionally biased region" description="Low complexity" evidence="1">
    <location>
        <begin position="476"/>
        <end position="486"/>
    </location>
</feature>
<evidence type="ECO:0000256" key="1">
    <source>
        <dbReference type="SAM" id="MobiDB-lite"/>
    </source>
</evidence>
<dbReference type="EMBL" id="JADCUA010000028">
    <property type="protein sequence ID" value="KAH9830883.1"/>
    <property type="molecule type" value="Genomic_DNA"/>
</dbReference>
<dbReference type="Proteomes" id="UP000814176">
    <property type="component" value="Unassembled WGS sequence"/>
</dbReference>
<comment type="caution">
    <text evidence="2">The sequence shown here is derived from an EMBL/GenBank/DDBJ whole genome shotgun (WGS) entry which is preliminary data.</text>
</comment>
<name>A0ABQ8K2V2_9APHY</name>
<dbReference type="RefSeq" id="XP_047774130.1">
    <property type="nucleotide sequence ID" value="XM_047921820.1"/>
</dbReference>
<evidence type="ECO:0000313" key="2">
    <source>
        <dbReference type="EMBL" id="KAH9830883.1"/>
    </source>
</evidence>
<reference evidence="2 3" key="1">
    <citation type="journal article" date="2021" name="Environ. Microbiol.">
        <title>Gene family expansions and transcriptome signatures uncover fungal adaptations to wood decay.</title>
        <authorList>
            <person name="Hage H."/>
            <person name="Miyauchi S."/>
            <person name="Viragh M."/>
            <person name="Drula E."/>
            <person name="Min B."/>
            <person name="Chaduli D."/>
            <person name="Navarro D."/>
            <person name="Favel A."/>
            <person name="Norest M."/>
            <person name="Lesage-Meessen L."/>
            <person name="Balint B."/>
            <person name="Merenyi Z."/>
            <person name="de Eugenio L."/>
            <person name="Morin E."/>
            <person name="Martinez A.T."/>
            <person name="Baldrian P."/>
            <person name="Stursova M."/>
            <person name="Martinez M.J."/>
            <person name="Novotny C."/>
            <person name="Magnuson J.K."/>
            <person name="Spatafora J.W."/>
            <person name="Maurice S."/>
            <person name="Pangilinan J."/>
            <person name="Andreopoulos W."/>
            <person name="LaButti K."/>
            <person name="Hundley H."/>
            <person name="Na H."/>
            <person name="Kuo A."/>
            <person name="Barry K."/>
            <person name="Lipzen A."/>
            <person name="Henrissat B."/>
            <person name="Riley R."/>
            <person name="Ahrendt S."/>
            <person name="Nagy L.G."/>
            <person name="Grigoriev I.V."/>
            <person name="Martin F."/>
            <person name="Rosso M.N."/>
        </authorList>
    </citation>
    <scope>NUCLEOTIDE SEQUENCE [LARGE SCALE GENOMIC DNA]</scope>
    <source>
        <strain evidence="2 3">CIRM-BRFM 1785</strain>
    </source>
</reference>
<protein>
    <submittedName>
        <fullName evidence="2">Uncharacterized protein</fullName>
    </submittedName>
</protein>
<organism evidence="2 3">
    <name type="scientific">Rhodofomes roseus</name>
    <dbReference type="NCBI Taxonomy" id="34475"/>
    <lineage>
        <taxon>Eukaryota</taxon>
        <taxon>Fungi</taxon>
        <taxon>Dikarya</taxon>
        <taxon>Basidiomycota</taxon>
        <taxon>Agaricomycotina</taxon>
        <taxon>Agaricomycetes</taxon>
        <taxon>Polyporales</taxon>
        <taxon>Rhodofomes</taxon>
    </lineage>
</organism>
<keyword evidence="3" id="KW-1185">Reference proteome</keyword>